<dbReference type="Proteomes" id="UP000823641">
    <property type="component" value="Unassembled WGS sequence"/>
</dbReference>
<protein>
    <submittedName>
        <fullName evidence="1">Serine acetyltransferase</fullName>
    </submittedName>
</protein>
<name>A0A9D9HUC5_9BACT</name>
<proteinExistence type="predicted"/>
<dbReference type="EMBL" id="JADIMG010000068">
    <property type="protein sequence ID" value="MBO8460063.1"/>
    <property type="molecule type" value="Genomic_DNA"/>
</dbReference>
<dbReference type="PANTHER" id="PTHR42811">
    <property type="entry name" value="SERINE ACETYLTRANSFERASE"/>
    <property type="match status" value="1"/>
</dbReference>
<dbReference type="SUPFAM" id="SSF51161">
    <property type="entry name" value="Trimeric LpxA-like enzymes"/>
    <property type="match status" value="1"/>
</dbReference>
<dbReference type="Gene3D" id="2.160.10.10">
    <property type="entry name" value="Hexapeptide repeat proteins"/>
    <property type="match status" value="1"/>
</dbReference>
<reference evidence="1" key="1">
    <citation type="submission" date="2020-10" db="EMBL/GenBank/DDBJ databases">
        <authorList>
            <person name="Gilroy R."/>
        </authorList>
    </citation>
    <scope>NUCLEOTIDE SEQUENCE</scope>
    <source>
        <strain evidence="1">G3-3990</strain>
    </source>
</reference>
<evidence type="ECO:0000313" key="2">
    <source>
        <dbReference type="Proteomes" id="UP000823641"/>
    </source>
</evidence>
<dbReference type="Pfam" id="PF00132">
    <property type="entry name" value="Hexapep"/>
    <property type="match status" value="1"/>
</dbReference>
<dbReference type="InterPro" id="IPR001451">
    <property type="entry name" value="Hexapep"/>
</dbReference>
<evidence type="ECO:0000313" key="1">
    <source>
        <dbReference type="EMBL" id="MBO8460063.1"/>
    </source>
</evidence>
<dbReference type="InterPro" id="IPR011004">
    <property type="entry name" value="Trimer_LpxA-like_sf"/>
</dbReference>
<sequence>MLKRCDNWEVIKEDIVFWRICYHLSAEVKYKNWVRLMVYHKAFRNVFYFRIKRWTYMLSLFLPPQKEPLISVEKKIDGGLFFCHGFSTIVVAKSIGKRCWINQQVTIGYNSQWGGPVIGDNVHIFAGALVIGDIKIGNNVVVGAGAVVVKDVPDNCTVVGNPARIVKRNGVTVNESL</sequence>
<reference evidence="1" key="2">
    <citation type="journal article" date="2021" name="PeerJ">
        <title>Extensive microbial diversity within the chicken gut microbiome revealed by metagenomics and culture.</title>
        <authorList>
            <person name="Gilroy R."/>
            <person name="Ravi A."/>
            <person name="Getino M."/>
            <person name="Pursley I."/>
            <person name="Horton D.L."/>
            <person name="Alikhan N.F."/>
            <person name="Baker D."/>
            <person name="Gharbi K."/>
            <person name="Hall N."/>
            <person name="Watson M."/>
            <person name="Adriaenssens E.M."/>
            <person name="Foster-Nyarko E."/>
            <person name="Jarju S."/>
            <person name="Secka A."/>
            <person name="Antonio M."/>
            <person name="Oren A."/>
            <person name="Chaudhuri R.R."/>
            <person name="La Ragione R."/>
            <person name="Hildebrand F."/>
            <person name="Pallen M.J."/>
        </authorList>
    </citation>
    <scope>NUCLEOTIDE SEQUENCE</scope>
    <source>
        <strain evidence="1">G3-3990</strain>
    </source>
</reference>
<dbReference type="AlphaFoldDB" id="A0A9D9HUC5"/>
<accession>A0A9D9HUC5</accession>
<gene>
    <name evidence="1" type="ORF">IAA73_07015</name>
</gene>
<comment type="caution">
    <text evidence="1">The sequence shown here is derived from an EMBL/GenBank/DDBJ whole genome shotgun (WGS) entry which is preliminary data.</text>
</comment>
<organism evidence="1 2">
    <name type="scientific">Candidatus Gallipaludibacter merdavium</name>
    <dbReference type="NCBI Taxonomy" id="2840839"/>
    <lineage>
        <taxon>Bacteria</taxon>
        <taxon>Pseudomonadati</taxon>
        <taxon>Bacteroidota</taxon>
        <taxon>Bacteroidia</taxon>
        <taxon>Bacteroidales</taxon>
        <taxon>Candidatus Gallipaludibacter</taxon>
    </lineage>
</organism>